<evidence type="ECO:0000313" key="1">
    <source>
        <dbReference type="EMBL" id="TMI83979.1"/>
    </source>
</evidence>
<evidence type="ECO:0000313" key="2">
    <source>
        <dbReference type="Proteomes" id="UP000320048"/>
    </source>
</evidence>
<reference evidence="1 2" key="1">
    <citation type="journal article" date="2019" name="Nat. Microbiol.">
        <title>Mediterranean grassland soil C-N compound turnover is dependent on rainfall and depth, and is mediated by genomically divergent microorganisms.</title>
        <authorList>
            <person name="Diamond S."/>
            <person name="Andeer P.F."/>
            <person name="Li Z."/>
            <person name="Crits-Christoph A."/>
            <person name="Burstein D."/>
            <person name="Anantharaman K."/>
            <person name="Lane K.R."/>
            <person name="Thomas B.C."/>
            <person name="Pan C."/>
            <person name="Northen T.R."/>
            <person name="Banfield J.F."/>
        </authorList>
    </citation>
    <scope>NUCLEOTIDE SEQUENCE [LARGE SCALE GENOMIC DNA]</scope>
    <source>
        <strain evidence="1">NP_7</strain>
    </source>
</reference>
<dbReference type="AlphaFoldDB" id="A0A537JKA5"/>
<dbReference type="EMBL" id="VBAO01000052">
    <property type="protein sequence ID" value="TMI83979.1"/>
    <property type="molecule type" value="Genomic_DNA"/>
</dbReference>
<organism evidence="1 2">
    <name type="scientific">Candidatus Segetimicrobium genomatis</name>
    <dbReference type="NCBI Taxonomy" id="2569760"/>
    <lineage>
        <taxon>Bacteria</taxon>
        <taxon>Bacillati</taxon>
        <taxon>Candidatus Sysuimicrobiota</taxon>
        <taxon>Candidatus Sysuimicrobiia</taxon>
        <taxon>Candidatus Sysuimicrobiales</taxon>
        <taxon>Candidatus Segetimicrobiaceae</taxon>
        <taxon>Candidatus Segetimicrobium</taxon>
    </lineage>
</organism>
<dbReference type="Proteomes" id="UP000320048">
    <property type="component" value="Unassembled WGS sequence"/>
</dbReference>
<gene>
    <name evidence="1" type="ORF">E6H04_01990</name>
</gene>
<proteinExistence type="predicted"/>
<dbReference type="SUPFAM" id="SSF56059">
    <property type="entry name" value="Glutathione synthetase ATP-binding domain-like"/>
    <property type="match status" value="1"/>
</dbReference>
<comment type="caution">
    <text evidence="1">The sequence shown here is derived from an EMBL/GenBank/DDBJ whole genome shotgun (WGS) entry which is preliminary data.</text>
</comment>
<protein>
    <recommendedName>
        <fullName evidence="3">Circularly permuted type 2 ATP-grasp protein</fullName>
    </recommendedName>
</protein>
<sequence>MVREAIDAYHGLLSDAQGAETQSQLDDQQRRRGLFFGDRPLCTVLRPRFLSAEQYGFLTARVRLLLRAFDTAYRAAMASPAFRAQFGLLEWEETLLRSAAQFREPSPVSRLDSFFLPERDEVWITEYNAETPAACAYNDILSEVFLGLPVMRGFLREVLHALLDAYREWGGSREAPRMAILDWREVPTYSEFVLFQEYFRSQGLDCVIADPREVEYRQGRLLAGEVPVTLIYKRVLLSELIGREGLGSPVVRAVQDGAVCMVNPFRCKILHKKGSLAVLSDERNADIFSAEERQAIAAHIPWTRRVEERRTLYRGGSVDLIPFILEHRDRLVLKSNDDYGGKGIVLGWEVDPAAWERAVLGALTEPAVVQERISLPREPYPSLAGGRVEFIDRMLDTDPFVFHGAYAEGCLTRLSTAALVNVTAGGGSTVPTFVVERR</sequence>
<accession>A0A537JKA5</accession>
<evidence type="ECO:0008006" key="3">
    <source>
        <dbReference type="Google" id="ProtNLM"/>
    </source>
</evidence>
<name>A0A537JKA5_9BACT</name>